<dbReference type="CDD" id="cd09725">
    <property type="entry name" value="Cas2_I_II_III"/>
    <property type="match status" value="1"/>
</dbReference>
<dbReference type="GO" id="GO:0004521">
    <property type="term" value="F:RNA endonuclease activity"/>
    <property type="evidence" value="ECO:0007669"/>
    <property type="project" value="InterPro"/>
</dbReference>
<evidence type="ECO:0000256" key="7">
    <source>
        <dbReference type="ARBA" id="ARBA00022842"/>
    </source>
</evidence>
<dbReference type="SUPFAM" id="SSF143430">
    <property type="entry name" value="TTP0101/SSO1404-like"/>
    <property type="match status" value="1"/>
</dbReference>
<dbReference type="InterPro" id="IPR019199">
    <property type="entry name" value="Virulence_VapD/CRISPR_Cas2"/>
</dbReference>
<dbReference type="STRING" id="1002526.SAMN05216578_106172"/>
<accession>A0A1I6BUK9</accession>
<keyword evidence="7 9" id="KW-0460">Magnesium</keyword>
<evidence type="ECO:0000256" key="1">
    <source>
        <dbReference type="ARBA" id="ARBA00001946"/>
    </source>
</evidence>
<keyword evidence="5 9" id="KW-0255">Endonuclease</keyword>
<gene>
    <name evidence="9" type="primary">cas2</name>
    <name evidence="10" type="ORF">SAMN05216578_106172</name>
</gene>
<dbReference type="Pfam" id="PF09827">
    <property type="entry name" value="CRISPR_Cas2"/>
    <property type="match status" value="1"/>
</dbReference>
<dbReference type="RefSeq" id="WP_090539277.1">
    <property type="nucleotide sequence ID" value="NZ_FOYD01000006.1"/>
</dbReference>
<dbReference type="NCBIfam" id="TIGR01573">
    <property type="entry name" value="cas2"/>
    <property type="match status" value="1"/>
</dbReference>
<comment type="cofactor">
    <cofactor evidence="1 9">
        <name>Mg(2+)</name>
        <dbReference type="ChEBI" id="CHEBI:18420"/>
    </cofactor>
</comment>
<comment type="subunit">
    <text evidence="9">Homodimer, forms a heterotetramer with a Cas1 homodimer.</text>
</comment>
<sequence length="94" mass="10775">MSTRQLYLVAYDVRDPRRLRHTHRVLKDFASGGQKSAFECYLTRAERDELVARVEQCMDLEMDALLVIRLTGRDPVSTLGIAVKPADELYTYLG</sequence>
<organism evidence="10 11">
    <name type="scientific">Halopseudomonas formosensis</name>
    <dbReference type="NCBI Taxonomy" id="1002526"/>
    <lineage>
        <taxon>Bacteria</taxon>
        <taxon>Pseudomonadati</taxon>
        <taxon>Pseudomonadota</taxon>
        <taxon>Gammaproteobacteria</taxon>
        <taxon>Pseudomonadales</taxon>
        <taxon>Pseudomonadaceae</taxon>
        <taxon>Halopseudomonas</taxon>
    </lineage>
</organism>
<proteinExistence type="inferred from homology"/>
<evidence type="ECO:0000313" key="11">
    <source>
        <dbReference type="Proteomes" id="UP000242815"/>
    </source>
</evidence>
<dbReference type="HAMAP" id="MF_01471">
    <property type="entry name" value="Cas2"/>
    <property type="match status" value="1"/>
</dbReference>
<evidence type="ECO:0000256" key="6">
    <source>
        <dbReference type="ARBA" id="ARBA00022801"/>
    </source>
</evidence>
<evidence type="ECO:0000256" key="5">
    <source>
        <dbReference type="ARBA" id="ARBA00022759"/>
    </source>
</evidence>
<dbReference type="EMBL" id="FOYD01000006">
    <property type="protein sequence ID" value="SFQ84609.1"/>
    <property type="molecule type" value="Genomic_DNA"/>
</dbReference>
<keyword evidence="4 9" id="KW-0479">Metal-binding</keyword>
<dbReference type="PANTHER" id="PTHR34405:SF3">
    <property type="entry name" value="CRISPR-ASSOCIATED ENDORIBONUCLEASE CAS2 3"/>
    <property type="match status" value="1"/>
</dbReference>
<dbReference type="PANTHER" id="PTHR34405">
    <property type="entry name" value="CRISPR-ASSOCIATED ENDORIBONUCLEASE CAS2"/>
    <property type="match status" value="1"/>
</dbReference>
<evidence type="ECO:0000313" key="10">
    <source>
        <dbReference type="EMBL" id="SFQ84609.1"/>
    </source>
</evidence>
<protein>
    <recommendedName>
        <fullName evidence="9">CRISPR-associated endoribonuclease Cas2</fullName>
        <ecNumber evidence="9">3.1.-.-</ecNumber>
    </recommendedName>
</protein>
<keyword evidence="3 9" id="KW-0540">Nuclease</keyword>
<feature type="binding site" evidence="9">
    <location>
        <position position="12"/>
    </location>
    <ligand>
        <name>Mg(2+)</name>
        <dbReference type="ChEBI" id="CHEBI:18420"/>
        <note>catalytic</note>
    </ligand>
</feature>
<evidence type="ECO:0000256" key="4">
    <source>
        <dbReference type="ARBA" id="ARBA00022723"/>
    </source>
</evidence>
<dbReference type="GO" id="GO:0046872">
    <property type="term" value="F:metal ion binding"/>
    <property type="evidence" value="ECO:0007669"/>
    <property type="project" value="UniProtKB-UniRule"/>
</dbReference>
<keyword evidence="6 9" id="KW-0378">Hydrolase</keyword>
<dbReference type="GO" id="GO:0043571">
    <property type="term" value="P:maintenance of CRISPR repeat elements"/>
    <property type="evidence" value="ECO:0007669"/>
    <property type="project" value="UniProtKB-UniRule"/>
</dbReference>
<evidence type="ECO:0000256" key="9">
    <source>
        <dbReference type="HAMAP-Rule" id="MF_01471"/>
    </source>
</evidence>
<evidence type="ECO:0000256" key="3">
    <source>
        <dbReference type="ARBA" id="ARBA00022722"/>
    </source>
</evidence>
<dbReference type="GO" id="GO:0016787">
    <property type="term" value="F:hydrolase activity"/>
    <property type="evidence" value="ECO:0007669"/>
    <property type="project" value="UniProtKB-KW"/>
</dbReference>
<dbReference type="GO" id="GO:0051607">
    <property type="term" value="P:defense response to virus"/>
    <property type="evidence" value="ECO:0007669"/>
    <property type="project" value="UniProtKB-UniRule"/>
</dbReference>
<dbReference type="OrthoDB" id="9798176at2"/>
<name>A0A1I6BUK9_9GAMM</name>
<dbReference type="InterPro" id="IPR021127">
    <property type="entry name" value="CRISPR_associated_Cas2"/>
</dbReference>
<dbReference type="Proteomes" id="UP000242815">
    <property type="component" value="Unassembled WGS sequence"/>
</dbReference>
<comment type="similarity">
    <text evidence="2 9">Belongs to the CRISPR-associated endoribonuclease Cas2 protein family.</text>
</comment>
<dbReference type="EC" id="3.1.-.-" evidence="9"/>
<dbReference type="AlphaFoldDB" id="A0A1I6BUK9"/>
<dbReference type="Gene3D" id="3.30.70.240">
    <property type="match status" value="1"/>
</dbReference>
<evidence type="ECO:0000256" key="2">
    <source>
        <dbReference type="ARBA" id="ARBA00009959"/>
    </source>
</evidence>
<comment type="function">
    <text evidence="9">CRISPR (clustered regularly interspaced short palindromic repeat), is an adaptive immune system that provides protection against mobile genetic elements (viruses, transposable elements and conjugative plasmids). CRISPR clusters contain sequences complementary to antecedent mobile elements and target invading nucleic acids. CRISPR clusters are transcribed and processed into CRISPR RNA (crRNA). Functions as a ssRNA-specific endoribonuclease. Involved in the integration of spacer DNA into the CRISPR cassette.</text>
</comment>
<reference evidence="10 11" key="1">
    <citation type="submission" date="2016-10" db="EMBL/GenBank/DDBJ databases">
        <authorList>
            <person name="de Groot N.N."/>
        </authorList>
    </citation>
    <scope>NUCLEOTIDE SEQUENCE [LARGE SCALE GENOMIC DNA]</scope>
    <source>
        <strain evidence="10 11">JCM 18415</strain>
    </source>
</reference>
<keyword evidence="8 9" id="KW-0051">Antiviral defense</keyword>
<evidence type="ECO:0000256" key="8">
    <source>
        <dbReference type="ARBA" id="ARBA00023118"/>
    </source>
</evidence>